<protein>
    <submittedName>
        <fullName evidence="1">Uncharacterized protein</fullName>
    </submittedName>
</protein>
<reference evidence="1" key="1">
    <citation type="submission" date="2014-09" db="EMBL/GenBank/DDBJ databases">
        <authorList>
            <person name="Magalhaes I.L.F."/>
            <person name="Oliveira U."/>
            <person name="Santos F.R."/>
            <person name="Vidigal T.H.D.A."/>
            <person name="Brescovit A.D."/>
            <person name="Santos A.J."/>
        </authorList>
    </citation>
    <scope>NUCLEOTIDE SEQUENCE</scope>
    <source>
        <tissue evidence="1">Shoot tissue taken approximately 20 cm above the soil surface</tissue>
    </source>
</reference>
<name>A0A0A8Z965_ARUDO</name>
<dbReference type="AlphaFoldDB" id="A0A0A8Z965"/>
<sequence>MDRRSPCTQYFSILTRTICKSRIKTNTAEIPGYSTICKSHQNQYS</sequence>
<reference evidence="1" key="2">
    <citation type="journal article" date="2015" name="Data Brief">
        <title>Shoot transcriptome of the giant reed, Arundo donax.</title>
        <authorList>
            <person name="Barrero R.A."/>
            <person name="Guerrero F.D."/>
            <person name="Moolhuijzen P."/>
            <person name="Goolsby J.A."/>
            <person name="Tidwell J."/>
            <person name="Bellgard S.E."/>
            <person name="Bellgard M.I."/>
        </authorList>
    </citation>
    <scope>NUCLEOTIDE SEQUENCE</scope>
    <source>
        <tissue evidence="1">Shoot tissue taken approximately 20 cm above the soil surface</tissue>
    </source>
</reference>
<accession>A0A0A8Z965</accession>
<evidence type="ECO:0000313" key="1">
    <source>
        <dbReference type="EMBL" id="JAD35949.1"/>
    </source>
</evidence>
<proteinExistence type="predicted"/>
<organism evidence="1">
    <name type="scientific">Arundo donax</name>
    <name type="common">Giant reed</name>
    <name type="synonym">Donax arundinaceus</name>
    <dbReference type="NCBI Taxonomy" id="35708"/>
    <lineage>
        <taxon>Eukaryota</taxon>
        <taxon>Viridiplantae</taxon>
        <taxon>Streptophyta</taxon>
        <taxon>Embryophyta</taxon>
        <taxon>Tracheophyta</taxon>
        <taxon>Spermatophyta</taxon>
        <taxon>Magnoliopsida</taxon>
        <taxon>Liliopsida</taxon>
        <taxon>Poales</taxon>
        <taxon>Poaceae</taxon>
        <taxon>PACMAD clade</taxon>
        <taxon>Arundinoideae</taxon>
        <taxon>Arundineae</taxon>
        <taxon>Arundo</taxon>
    </lineage>
</organism>
<dbReference type="EMBL" id="GBRH01261946">
    <property type="protein sequence ID" value="JAD35949.1"/>
    <property type="molecule type" value="Transcribed_RNA"/>
</dbReference>